<name>A0AC61MW33_9FIRM</name>
<organism evidence="1 2">
    <name type="scientific">Aristaeella hokkaidonensis</name>
    <dbReference type="NCBI Taxonomy" id="3046382"/>
    <lineage>
        <taxon>Bacteria</taxon>
        <taxon>Bacillati</taxon>
        <taxon>Bacillota</taxon>
        <taxon>Clostridia</taxon>
        <taxon>Eubacteriales</taxon>
        <taxon>Aristaeellaceae</taxon>
        <taxon>Aristaeella</taxon>
    </lineage>
</organism>
<sequence length="501" mass="57010">MKKLVSLLLACCMLLSLSAAFAEEKVELTAFQYALENQNTDFNGLWFFDELEKKTNTHVTFQMVKDADWATNVNLMFAVPDQMPDMIIRHAVDVEEYGVSQGLLLPLDEYLTEEIMPNYVSRLNINNAGDSIPASDGKTYYIGFLMAQNVNHTGTWYVNQKELEKLGKTAPTTIAETTELLRAMKADGIKWPFSASYTQFGPETIWNQFASFGVPENTYYYFIDADNKVQFTCAQDGWRACVEWLHQLYEEELMDPESLTQDSNLWANKVNDGEVGYFCYLRLINTAIKAENVENFKSILPPAADGFKACVSQILEVPEAGAYLTKNCKDPVAALKWIDAQLETETMMVSLNGKVGEQIVLNDEGKYEVIDIPADNGLYQFVPVTMGQFFAPGDYYTSIYQMAPHRVERYEDSKWYAESGVLEPRSFQYLRDLSKLSNEDATEAADIYTELQKLVEESFANFVRNGVTDESWNNFQEQAKAIGSERYIELYQNAYDAYLAK</sequence>
<evidence type="ECO:0000313" key="1">
    <source>
        <dbReference type="EMBL" id="QUC66880.1"/>
    </source>
</evidence>
<reference evidence="1" key="1">
    <citation type="submission" date="2021-01" db="EMBL/GenBank/DDBJ databases">
        <title>Complete genome sequence of Clostridiales bacterium R-7.</title>
        <authorList>
            <person name="Mahoney-Kurpe S.C."/>
            <person name="Palevich N."/>
            <person name="Koike S."/>
            <person name="Moon C.D."/>
            <person name="Attwood G.T."/>
        </authorList>
    </citation>
    <scope>NUCLEOTIDE SEQUENCE</scope>
    <source>
        <strain evidence="1">R-7</strain>
    </source>
</reference>
<keyword evidence="2" id="KW-1185">Reference proteome</keyword>
<dbReference type="Proteomes" id="UP000682782">
    <property type="component" value="Chromosome"/>
</dbReference>
<protein>
    <submittedName>
        <fullName evidence="1">Extracellular solute-binding protein</fullName>
    </submittedName>
</protein>
<proteinExistence type="predicted"/>
<gene>
    <name evidence="1" type="ORF">JYE49_13705</name>
</gene>
<accession>A0AC61MW33</accession>
<evidence type="ECO:0000313" key="2">
    <source>
        <dbReference type="Proteomes" id="UP000682782"/>
    </source>
</evidence>
<dbReference type="EMBL" id="CP068393">
    <property type="protein sequence ID" value="QUC66880.1"/>
    <property type="molecule type" value="Genomic_DNA"/>
</dbReference>